<sequence length="797" mass="92187">MIGKKWLTACGIVVFWLISMMCQAVSIIYDNTWRDAYGQVLERTVFSLDECTGHDDYIMELFTDTDVTAMEAYDIQATVLQKNTRYSYYWYPHYMATVVLAVSDDCPYDITGWHSLQTLPVTVCILSSQPQYSFSVQAMSYGLGRDVSGQLAVQALKKIHEEGRFQLDTLTGFNIMQPYRNRPAAQVYVLYDYQARQWQRRGAPIHIVVPDEGTLAFQKGLLSKIPLVVDDARLADCLADAAYRTEPMEGAVQISDQESFFVSADLISHQMLFHVFHVYEKNVLTGTNNMLWYMAALFVTILWGCRLRRHVIQPRMRNAYAGLTLVLCGWVLLRMYKLMLPGYAVDLIRWSWYSYYLFFGLLVSLIVWIGYMASQPDWHPECPPWLRLLFSYNLVLAVLVCTNDIHQWAFILPDIAGDANSYHGNGPLYYLLAVSYGAEFLVVNFWLCYASWKQHVQRSFRLILPFLCCLFYGGYIVGYLMKIPFCRISELVLTTVVWTLIWLEVVMRIRIIPTNEGYIEFFRQSRLAIQLCDDSGRVAYASRDINNLPLEDMEIQTMPIRGGWVRWYRDVRHLRQQKRNLSLVAQALERSYHLLRREEEIQRQVIHQEVSRRIYAELEQVISSKRERIAAYMKALQSMKPGIKADAIVSHLNVMVCYLKKRCILLLRGKEKGILEVRELSLAVSESQHYMTVAGLRGMATVRLSGTIPDKTALFLYDMFEEIGEASIAHHEPYWICHFSETGRAWTLSVMLEDRPEGSDWLPKALAGSTLPEPLIYDRLEYGRRLTVSIGKESYHD</sequence>
<gene>
    <name evidence="2" type="ORF">HF872_04825</name>
</gene>
<keyword evidence="1" id="KW-0472">Membrane</keyword>
<evidence type="ECO:0000313" key="2">
    <source>
        <dbReference type="EMBL" id="NME27948.1"/>
    </source>
</evidence>
<dbReference type="Proteomes" id="UP000591071">
    <property type="component" value="Unassembled WGS sequence"/>
</dbReference>
<proteinExistence type="predicted"/>
<feature type="transmembrane region" description="Helical" evidence="1">
    <location>
        <begin position="352"/>
        <end position="373"/>
    </location>
</feature>
<evidence type="ECO:0000313" key="3">
    <source>
        <dbReference type="Proteomes" id="UP000591071"/>
    </source>
</evidence>
<dbReference type="EMBL" id="JABAFG010000006">
    <property type="protein sequence ID" value="NME27948.1"/>
    <property type="molecule type" value="Genomic_DNA"/>
</dbReference>
<feature type="transmembrane region" description="Helical" evidence="1">
    <location>
        <begin position="290"/>
        <end position="307"/>
    </location>
</feature>
<keyword evidence="1" id="KW-0812">Transmembrane</keyword>
<name>A0A848BT00_9FIRM</name>
<evidence type="ECO:0000256" key="1">
    <source>
        <dbReference type="SAM" id="Phobius"/>
    </source>
</evidence>
<dbReference type="RefSeq" id="WP_170087399.1">
    <property type="nucleotide sequence ID" value="NZ_JABAFG010000006.1"/>
</dbReference>
<organism evidence="2 3">
    <name type="scientific">Megasphaera hexanoica</name>
    <dbReference type="NCBI Taxonomy" id="1675036"/>
    <lineage>
        <taxon>Bacteria</taxon>
        <taxon>Bacillati</taxon>
        <taxon>Bacillota</taxon>
        <taxon>Negativicutes</taxon>
        <taxon>Veillonellales</taxon>
        <taxon>Veillonellaceae</taxon>
        <taxon>Megasphaera</taxon>
    </lineage>
</organism>
<feature type="transmembrane region" description="Helical" evidence="1">
    <location>
        <begin position="319"/>
        <end position="340"/>
    </location>
</feature>
<dbReference type="AlphaFoldDB" id="A0A848BT00"/>
<feature type="transmembrane region" description="Helical" evidence="1">
    <location>
        <begin position="385"/>
        <end position="408"/>
    </location>
</feature>
<keyword evidence="1" id="KW-1133">Transmembrane helix</keyword>
<accession>A0A848BT00</accession>
<feature type="transmembrane region" description="Helical" evidence="1">
    <location>
        <begin position="428"/>
        <end position="450"/>
    </location>
</feature>
<evidence type="ECO:0008006" key="4">
    <source>
        <dbReference type="Google" id="ProtNLM"/>
    </source>
</evidence>
<comment type="caution">
    <text evidence="2">The sequence shown here is derived from an EMBL/GenBank/DDBJ whole genome shotgun (WGS) entry which is preliminary data.</text>
</comment>
<reference evidence="2 3" key="1">
    <citation type="submission" date="2020-04" db="EMBL/GenBank/DDBJ databases">
        <authorList>
            <person name="Hitch T.C.A."/>
            <person name="Wylensek D."/>
            <person name="Clavel T."/>
        </authorList>
    </citation>
    <scope>NUCLEOTIDE SEQUENCE [LARGE SCALE GENOMIC DNA]</scope>
    <source>
        <strain evidence="2 3">Oil-RF-744-FAT-WT-6-1</strain>
    </source>
</reference>
<protein>
    <recommendedName>
        <fullName evidence="4">Histidine kinase N-terminal 7TM region domain-containing protein</fullName>
    </recommendedName>
</protein>
<dbReference type="SUPFAM" id="SSF53850">
    <property type="entry name" value="Periplasmic binding protein-like II"/>
    <property type="match status" value="1"/>
</dbReference>
<feature type="transmembrane region" description="Helical" evidence="1">
    <location>
        <begin position="462"/>
        <end position="481"/>
    </location>
</feature>